<feature type="region of interest" description="Disordered" evidence="8">
    <location>
        <begin position="246"/>
        <end position="266"/>
    </location>
</feature>
<evidence type="ECO:0000256" key="8">
    <source>
        <dbReference type="SAM" id="MobiDB-lite"/>
    </source>
</evidence>
<keyword evidence="3" id="KW-0805">Transcription regulation</keyword>
<dbReference type="GO" id="GO:0003700">
    <property type="term" value="F:DNA-binding transcription factor activity"/>
    <property type="evidence" value="ECO:0007669"/>
    <property type="project" value="InterPro"/>
</dbReference>
<dbReference type="InterPro" id="IPR046955">
    <property type="entry name" value="PHR1-like"/>
</dbReference>
<evidence type="ECO:0000256" key="3">
    <source>
        <dbReference type="ARBA" id="ARBA00023015"/>
    </source>
</evidence>
<dbReference type="PROSITE" id="PS51294">
    <property type="entry name" value="HTH_MYB"/>
    <property type="match status" value="1"/>
</dbReference>
<evidence type="ECO:0000256" key="2">
    <source>
        <dbReference type="ARBA" id="ARBA00006783"/>
    </source>
</evidence>
<dbReference type="InterPro" id="IPR001005">
    <property type="entry name" value="SANT/Myb"/>
</dbReference>
<dbReference type="InterPro" id="IPR009057">
    <property type="entry name" value="Homeodomain-like_sf"/>
</dbReference>
<feature type="region of interest" description="Disordered" evidence="8">
    <location>
        <begin position="413"/>
        <end position="482"/>
    </location>
</feature>
<keyword evidence="5" id="KW-0804">Transcription</keyword>
<dbReference type="InterPro" id="IPR006447">
    <property type="entry name" value="Myb_dom_plants"/>
</dbReference>
<keyword evidence="11" id="KW-1185">Reference proteome</keyword>
<dbReference type="InterPro" id="IPR017930">
    <property type="entry name" value="Myb_dom"/>
</dbReference>
<dbReference type="EMBL" id="BSYO01000001">
    <property type="protein sequence ID" value="GMG99568.1"/>
    <property type="molecule type" value="Genomic_DNA"/>
</dbReference>
<evidence type="ECO:0000256" key="4">
    <source>
        <dbReference type="ARBA" id="ARBA00023054"/>
    </source>
</evidence>
<dbReference type="Proteomes" id="UP001279734">
    <property type="component" value="Unassembled WGS sequence"/>
</dbReference>
<dbReference type="Pfam" id="PF00249">
    <property type="entry name" value="Myb_DNA-binding"/>
    <property type="match status" value="1"/>
</dbReference>
<organism evidence="10 11">
    <name type="scientific">Nepenthes gracilis</name>
    <name type="common">Slender pitcher plant</name>
    <dbReference type="NCBI Taxonomy" id="150966"/>
    <lineage>
        <taxon>Eukaryota</taxon>
        <taxon>Viridiplantae</taxon>
        <taxon>Streptophyta</taxon>
        <taxon>Embryophyta</taxon>
        <taxon>Tracheophyta</taxon>
        <taxon>Spermatophyta</taxon>
        <taxon>Magnoliopsida</taxon>
        <taxon>eudicotyledons</taxon>
        <taxon>Gunneridae</taxon>
        <taxon>Pentapetalae</taxon>
        <taxon>Caryophyllales</taxon>
        <taxon>Nepenthaceae</taxon>
        <taxon>Nepenthes</taxon>
    </lineage>
</organism>
<dbReference type="Gene3D" id="1.10.10.60">
    <property type="entry name" value="Homeodomain-like"/>
    <property type="match status" value="1"/>
</dbReference>
<dbReference type="NCBIfam" id="TIGR01557">
    <property type="entry name" value="myb_SHAQKYF"/>
    <property type="match status" value="1"/>
</dbReference>
<dbReference type="FunFam" id="1.10.10.60:FF:000002">
    <property type="entry name" value="Myb family transcription factor"/>
    <property type="match status" value="1"/>
</dbReference>
<reference evidence="10" key="1">
    <citation type="submission" date="2023-05" db="EMBL/GenBank/DDBJ databases">
        <title>Nepenthes gracilis genome sequencing.</title>
        <authorList>
            <person name="Fukushima K."/>
        </authorList>
    </citation>
    <scope>NUCLEOTIDE SEQUENCE</scope>
    <source>
        <strain evidence="10">SING2019-196</strain>
    </source>
</reference>
<comment type="similarity">
    <text evidence="2">Belongs to the MYB-CC family.</text>
</comment>
<dbReference type="InterPro" id="IPR025756">
    <property type="entry name" value="Myb_CC_LHEQLE"/>
</dbReference>
<dbReference type="Pfam" id="PF14379">
    <property type="entry name" value="Myb_CC_LHEQLE"/>
    <property type="match status" value="1"/>
</dbReference>
<evidence type="ECO:0000313" key="11">
    <source>
        <dbReference type="Proteomes" id="UP001279734"/>
    </source>
</evidence>
<dbReference type="AlphaFoldDB" id="A0AAD3RWZ9"/>
<comment type="caution">
    <text evidence="10">The sequence shown here is derived from an EMBL/GenBank/DDBJ whole genome shotgun (WGS) entry which is preliminary data.</text>
</comment>
<dbReference type="GO" id="GO:0003677">
    <property type="term" value="F:DNA binding"/>
    <property type="evidence" value="ECO:0007669"/>
    <property type="project" value="InterPro"/>
</dbReference>
<keyword evidence="4 7" id="KW-0175">Coiled coil</keyword>
<dbReference type="PANTHER" id="PTHR31499:SF80">
    <property type="entry name" value="HTH MYB-TYPE DOMAIN-CONTAINING PROTEIN"/>
    <property type="match status" value="1"/>
</dbReference>
<feature type="compositionally biased region" description="Basic and acidic residues" evidence="8">
    <location>
        <begin position="420"/>
        <end position="433"/>
    </location>
</feature>
<evidence type="ECO:0000256" key="6">
    <source>
        <dbReference type="ARBA" id="ARBA00023242"/>
    </source>
</evidence>
<evidence type="ECO:0000313" key="10">
    <source>
        <dbReference type="EMBL" id="GMG99568.1"/>
    </source>
</evidence>
<dbReference type="PANTHER" id="PTHR31499">
    <property type="entry name" value="MYB FAMILY TRANSCRIPTION FACTOR PHL11"/>
    <property type="match status" value="1"/>
</dbReference>
<gene>
    <name evidence="10" type="ORF">Nepgr_001408</name>
</gene>
<comment type="subcellular location">
    <subcellularLocation>
        <location evidence="1">Nucleus</location>
    </subcellularLocation>
</comment>
<dbReference type="SUPFAM" id="SSF46689">
    <property type="entry name" value="Homeodomain-like"/>
    <property type="match status" value="1"/>
</dbReference>
<feature type="domain" description="HTH myb-type" evidence="9">
    <location>
        <begin position="263"/>
        <end position="323"/>
    </location>
</feature>
<keyword evidence="6" id="KW-0539">Nucleus</keyword>
<accession>A0AAD3RWZ9</accession>
<proteinExistence type="inferred from homology"/>
<protein>
    <recommendedName>
        <fullName evidence="9">HTH myb-type domain-containing protein</fullName>
    </recommendedName>
</protein>
<feature type="compositionally biased region" description="Low complexity" evidence="8">
    <location>
        <begin position="254"/>
        <end position="265"/>
    </location>
</feature>
<name>A0AAD3RWZ9_NEPGR</name>
<evidence type="ECO:0000259" key="9">
    <source>
        <dbReference type="PROSITE" id="PS51294"/>
    </source>
</evidence>
<evidence type="ECO:0000256" key="1">
    <source>
        <dbReference type="ARBA" id="ARBA00004123"/>
    </source>
</evidence>
<evidence type="ECO:0000256" key="5">
    <source>
        <dbReference type="ARBA" id="ARBA00023163"/>
    </source>
</evidence>
<feature type="coiled-coil region" evidence="7">
    <location>
        <begin position="353"/>
        <end position="408"/>
    </location>
</feature>
<sequence length="482" mass="53416">MRRFLNHKANQVTPIGIELIDLWTEMNTRHALPMQTSGGKCFNDLKVSSSRPNFATPLAEYPKLPDAFHDSLEREISSNTLPSNSNPFIQQSGSVTQTYRSTSGTPTNVHFPSFPACRRPSHNSPFISQSPGEGPSLPPNHACGSDTGFINYPEEDDENSWNTDQLQSLLDFSEHVQVSSGQVERCTGLISPEDHDWQLAGQYLNDDPIDPTWSDFLVDSADKQSKVPQPSSDILVRQSHIHQHHPLASGDTTNAANPVSNASANKPRMRWTPELHEAFVEAVNQLGGSEKATPKGVLRLINVEGLTIYHVKSHLQKYRTARFKPEASEGSSERKSTIGQVASLDLKPSMDITEALRLQMEVQKQLHEQLEIQRKLQLQIEEQGKYLLQMLEKQNKMEQEKLKALALASPSPALTTNAVDNDKSEASELDHLKAGALEESSHSSKGKQKVPATVTTDDLHSDCCRSSSSSMKRARTDESKLA</sequence>
<dbReference type="GO" id="GO:0005634">
    <property type="term" value="C:nucleus"/>
    <property type="evidence" value="ECO:0007669"/>
    <property type="project" value="UniProtKB-SubCell"/>
</dbReference>
<evidence type="ECO:0000256" key="7">
    <source>
        <dbReference type="SAM" id="Coils"/>
    </source>
</evidence>